<accession>A0A239JMR0</accession>
<name>A0A239JMR0_9ACTN</name>
<dbReference type="AlphaFoldDB" id="A0A239JMR0"/>
<protein>
    <submittedName>
        <fullName evidence="1">Uncharacterized protein</fullName>
    </submittedName>
</protein>
<dbReference type="EMBL" id="FZOR01000015">
    <property type="protein sequence ID" value="SNT06842.1"/>
    <property type="molecule type" value="Genomic_DNA"/>
</dbReference>
<reference evidence="1 2" key="1">
    <citation type="submission" date="2017-06" db="EMBL/GenBank/DDBJ databases">
        <authorList>
            <person name="Kim H.J."/>
            <person name="Triplett B.A."/>
        </authorList>
    </citation>
    <scope>NUCLEOTIDE SEQUENCE [LARGE SCALE GENOMIC DNA]</scope>
    <source>
        <strain evidence="1 2">DSM 44715</strain>
    </source>
</reference>
<gene>
    <name evidence="1" type="ORF">SAMN05443665_101578</name>
</gene>
<dbReference type="RefSeq" id="WP_143228021.1">
    <property type="nucleotide sequence ID" value="NZ_FZOR01000015.1"/>
</dbReference>
<organism evidence="1 2">
    <name type="scientific">Actinomadura meyerae</name>
    <dbReference type="NCBI Taxonomy" id="240840"/>
    <lineage>
        <taxon>Bacteria</taxon>
        <taxon>Bacillati</taxon>
        <taxon>Actinomycetota</taxon>
        <taxon>Actinomycetes</taxon>
        <taxon>Streptosporangiales</taxon>
        <taxon>Thermomonosporaceae</taxon>
        <taxon>Actinomadura</taxon>
    </lineage>
</organism>
<dbReference type="Proteomes" id="UP000198318">
    <property type="component" value="Unassembled WGS sequence"/>
</dbReference>
<keyword evidence="2" id="KW-1185">Reference proteome</keyword>
<evidence type="ECO:0000313" key="2">
    <source>
        <dbReference type="Proteomes" id="UP000198318"/>
    </source>
</evidence>
<dbReference type="OrthoDB" id="3744491at2"/>
<evidence type="ECO:0000313" key="1">
    <source>
        <dbReference type="EMBL" id="SNT06842.1"/>
    </source>
</evidence>
<sequence length="285" mass="30106">MGEHLTLPVPETLYGTYAVALTEPLDDPAALARDHIAHHTEPPLRDLVLGMLGSPMLTLDQRPADAFPPLPRDLLAAYGAAAPDLEAITSAAHLIAVRAAYPPGRPPAHEWASRAVAGALAAIAGTPVVDVFTPRVLAPEHLRRSLPGPDGTVRLTDWMLLPHTAGPDGFFVTTKGLARFGLPELQTENVTPDLLEPWGRVLNGLAHRVLDLWLAELPGAALTADIPETVPVGLRDIAAAQGTGDPEDREALVRLRLDPGPVLTAGEPDTLAPLCAALFGGRPCR</sequence>
<proteinExistence type="predicted"/>